<dbReference type="GO" id="GO:0005758">
    <property type="term" value="C:mitochondrial intermembrane space"/>
    <property type="evidence" value="ECO:0007669"/>
    <property type="project" value="TreeGrafter"/>
</dbReference>
<evidence type="ECO:0000313" key="10">
    <source>
        <dbReference type="Proteomes" id="UP000724874"/>
    </source>
</evidence>
<comment type="caution">
    <text evidence="9">The sequence shown here is derived from an EMBL/GenBank/DDBJ whole genome shotgun (WGS) entry which is preliminary data.</text>
</comment>
<evidence type="ECO:0000256" key="6">
    <source>
        <dbReference type="ARBA" id="ARBA00039385"/>
    </source>
</evidence>
<comment type="similarity">
    <text evidence="5">Belongs to the COX19 family.</text>
</comment>
<reference evidence="9" key="1">
    <citation type="submission" date="2020-11" db="EMBL/GenBank/DDBJ databases">
        <authorList>
            <consortium name="DOE Joint Genome Institute"/>
            <person name="Ahrendt S."/>
            <person name="Riley R."/>
            <person name="Andreopoulos W."/>
            <person name="LaButti K."/>
            <person name="Pangilinan J."/>
            <person name="Ruiz-duenas F.J."/>
            <person name="Barrasa J.M."/>
            <person name="Sanchez-Garcia M."/>
            <person name="Camarero S."/>
            <person name="Miyauchi S."/>
            <person name="Serrano A."/>
            <person name="Linde D."/>
            <person name="Babiker R."/>
            <person name="Drula E."/>
            <person name="Ayuso-Fernandez I."/>
            <person name="Pacheco R."/>
            <person name="Padilla G."/>
            <person name="Ferreira P."/>
            <person name="Barriuso J."/>
            <person name="Kellner H."/>
            <person name="Castanera R."/>
            <person name="Alfaro M."/>
            <person name="Ramirez L."/>
            <person name="Pisabarro A.G."/>
            <person name="Kuo A."/>
            <person name="Tritt A."/>
            <person name="Lipzen A."/>
            <person name="He G."/>
            <person name="Yan M."/>
            <person name="Ng V."/>
            <person name="Cullen D."/>
            <person name="Martin F."/>
            <person name="Rosso M.-N."/>
            <person name="Henrissat B."/>
            <person name="Hibbett D."/>
            <person name="Martinez A.T."/>
            <person name="Grigoriev I.V."/>
        </authorList>
    </citation>
    <scope>NUCLEOTIDE SEQUENCE</scope>
    <source>
        <strain evidence="9">AH 44721</strain>
    </source>
</reference>
<evidence type="ECO:0000256" key="3">
    <source>
        <dbReference type="ARBA" id="ARBA00023157"/>
    </source>
</evidence>
<feature type="domain" description="CHCH" evidence="8">
    <location>
        <begin position="31"/>
        <end position="64"/>
    </location>
</feature>
<dbReference type="PROSITE" id="PS51808">
    <property type="entry name" value="CHCH"/>
    <property type="match status" value="1"/>
</dbReference>
<sequence>MSFGRPPSINVGFKPAPPERGSFPLDHYGECKEKMQLYMACLKQNGSTSSPCRQLSRDYLECRMSNDLMERDEWKNLGLANLNDKSKTSTTKDNPSKATDTDSTQRK</sequence>
<evidence type="ECO:0000313" key="9">
    <source>
        <dbReference type="EMBL" id="KAF8905445.1"/>
    </source>
</evidence>
<feature type="compositionally biased region" description="Polar residues" evidence="7">
    <location>
        <begin position="88"/>
        <end position="98"/>
    </location>
</feature>
<comment type="subcellular location">
    <subcellularLocation>
        <location evidence="1">Cytoplasm</location>
    </subcellularLocation>
</comment>
<name>A0A9P5TRA7_GYMJU</name>
<dbReference type="InterPro" id="IPR010625">
    <property type="entry name" value="CHCH"/>
</dbReference>
<accession>A0A9P5TRA7</accession>
<dbReference type="GO" id="GO:0033617">
    <property type="term" value="P:mitochondrial respiratory chain complex IV assembly"/>
    <property type="evidence" value="ECO:0007669"/>
    <property type="project" value="TreeGrafter"/>
</dbReference>
<dbReference type="PANTHER" id="PTHR21107">
    <property type="entry name" value="CYTOCHROME C OXIDASE ASSEMBLY PROTEIN COX19"/>
    <property type="match status" value="1"/>
</dbReference>
<keyword evidence="10" id="KW-1185">Reference proteome</keyword>
<evidence type="ECO:0000256" key="2">
    <source>
        <dbReference type="ARBA" id="ARBA00022490"/>
    </source>
</evidence>
<proteinExistence type="inferred from homology"/>
<dbReference type="AlphaFoldDB" id="A0A9P5TRA7"/>
<gene>
    <name evidence="9" type="ORF">CPB84DRAFT_1771444</name>
</gene>
<organism evidence="9 10">
    <name type="scientific">Gymnopilus junonius</name>
    <name type="common">Spectacular rustgill mushroom</name>
    <name type="synonym">Gymnopilus spectabilis subsp. junonius</name>
    <dbReference type="NCBI Taxonomy" id="109634"/>
    <lineage>
        <taxon>Eukaryota</taxon>
        <taxon>Fungi</taxon>
        <taxon>Dikarya</taxon>
        <taxon>Basidiomycota</taxon>
        <taxon>Agaricomycotina</taxon>
        <taxon>Agaricomycetes</taxon>
        <taxon>Agaricomycetidae</taxon>
        <taxon>Agaricales</taxon>
        <taxon>Agaricineae</taxon>
        <taxon>Hymenogastraceae</taxon>
        <taxon>Gymnopilus</taxon>
    </lineage>
</organism>
<comment type="function">
    <text evidence="4">Required for the assembly of mitochondrial cytochrome c oxidase.</text>
</comment>
<dbReference type="Pfam" id="PF06747">
    <property type="entry name" value="CHCH"/>
    <property type="match status" value="1"/>
</dbReference>
<dbReference type="OrthoDB" id="268594at2759"/>
<keyword evidence="2" id="KW-0963">Cytoplasm</keyword>
<protein>
    <recommendedName>
        <fullName evidence="6">Cytochrome c oxidase assembly protein COX19</fullName>
    </recommendedName>
</protein>
<feature type="region of interest" description="Disordered" evidence="7">
    <location>
        <begin position="77"/>
        <end position="107"/>
    </location>
</feature>
<dbReference type="SUPFAM" id="SSF47072">
    <property type="entry name" value="Cysteine alpha-hairpin motif"/>
    <property type="match status" value="1"/>
</dbReference>
<evidence type="ECO:0000256" key="4">
    <source>
        <dbReference type="ARBA" id="ARBA00037279"/>
    </source>
</evidence>
<keyword evidence="3" id="KW-1015">Disulfide bond</keyword>
<evidence type="ECO:0000259" key="8">
    <source>
        <dbReference type="Pfam" id="PF06747"/>
    </source>
</evidence>
<evidence type="ECO:0000256" key="5">
    <source>
        <dbReference type="ARBA" id="ARBA00038223"/>
    </source>
</evidence>
<evidence type="ECO:0000256" key="7">
    <source>
        <dbReference type="SAM" id="MobiDB-lite"/>
    </source>
</evidence>
<dbReference type="Proteomes" id="UP000724874">
    <property type="component" value="Unassembled WGS sequence"/>
</dbReference>
<feature type="region of interest" description="Disordered" evidence="7">
    <location>
        <begin position="1"/>
        <end position="21"/>
    </location>
</feature>
<dbReference type="EMBL" id="JADNYJ010000022">
    <property type="protein sequence ID" value="KAF8905445.1"/>
    <property type="molecule type" value="Genomic_DNA"/>
</dbReference>
<dbReference type="PANTHER" id="PTHR21107:SF2">
    <property type="entry name" value="CYTOCHROME C OXIDASE ASSEMBLY PROTEIN COX19"/>
    <property type="match status" value="1"/>
</dbReference>
<dbReference type="InterPro" id="IPR009069">
    <property type="entry name" value="Cys_alpha_HP_mot_SF"/>
</dbReference>
<dbReference type="InterPro" id="IPR051383">
    <property type="entry name" value="COX19"/>
</dbReference>
<evidence type="ECO:0000256" key="1">
    <source>
        <dbReference type="ARBA" id="ARBA00004496"/>
    </source>
</evidence>